<dbReference type="PANTHER" id="PTHR10845">
    <property type="entry name" value="REGULATOR OF G PROTEIN SIGNALING"/>
    <property type="match status" value="1"/>
</dbReference>
<keyword evidence="1" id="KW-0734">Signal transduction inhibitor</keyword>
<dbReference type="EMBL" id="CP138896">
    <property type="protein sequence ID" value="WPK25662.1"/>
    <property type="molecule type" value="Genomic_DNA"/>
</dbReference>
<dbReference type="SMART" id="SM00315">
    <property type="entry name" value="RGS"/>
    <property type="match status" value="1"/>
</dbReference>
<dbReference type="Gene3D" id="1.10.167.10">
    <property type="entry name" value="Regulator of G-protein Signalling 4, domain 2"/>
    <property type="match status" value="1"/>
</dbReference>
<evidence type="ECO:0000313" key="5">
    <source>
        <dbReference type="Proteomes" id="UP001338582"/>
    </source>
</evidence>
<dbReference type="Pfam" id="PF25889">
    <property type="entry name" value="WHD_Fungal_DR"/>
    <property type="match status" value="1"/>
</dbReference>
<evidence type="ECO:0000256" key="1">
    <source>
        <dbReference type="ARBA" id="ARBA00022700"/>
    </source>
</evidence>
<dbReference type="PROSITE" id="PS50132">
    <property type="entry name" value="RGS"/>
    <property type="match status" value="1"/>
</dbReference>
<evidence type="ECO:0000313" key="4">
    <source>
        <dbReference type="EMBL" id="WPK25662.1"/>
    </source>
</evidence>
<dbReference type="AlphaFoldDB" id="A0AAX4HCS4"/>
<evidence type="ECO:0000259" key="3">
    <source>
        <dbReference type="PROSITE" id="PS50186"/>
    </source>
</evidence>
<dbReference type="SMART" id="SM00049">
    <property type="entry name" value="DEP"/>
    <property type="match status" value="1"/>
</dbReference>
<feature type="domain" description="RGS" evidence="2">
    <location>
        <begin position="367"/>
        <end position="616"/>
    </location>
</feature>
<organism evidence="4 5">
    <name type="scientific">Australozyma saopauloensis</name>
    <dbReference type="NCBI Taxonomy" id="291208"/>
    <lineage>
        <taxon>Eukaryota</taxon>
        <taxon>Fungi</taxon>
        <taxon>Dikarya</taxon>
        <taxon>Ascomycota</taxon>
        <taxon>Saccharomycotina</taxon>
        <taxon>Pichiomycetes</taxon>
        <taxon>Metschnikowiaceae</taxon>
        <taxon>Australozyma</taxon>
    </lineage>
</organism>
<dbReference type="GO" id="GO:0009968">
    <property type="term" value="P:negative regulation of signal transduction"/>
    <property type="evidence" value="ECO:0007669"/>
    <property type="project" value="UniProtKB-KW"/>
</dbReference>
<dbReference type="InterPro" id="IPR036388">
    <property type="entry name" value="WH-like_DNA-bd_sf"/>
</dbReference>
<dbReference type="InterPro" id="IPR058855">
    <property type="entry name" value="RGS1/SST2-like_Fungal-DR"/>
</dbReference>
<sequence length="621" mass="70409">MTTSKELISSDVSQANDKNFSDVFAILIYLLHLKDIPEKGWRSLVKSSHPYSFEVSDASKIMECLELFIELRLATTTIRYSIKTTLAMALLSKFFTAHLVHDPTSRTTSNLKSASKLQVTPKGAAIVFEFFKNIGMREDKMPPIVFSSINTMLLFHFDRSPNTGKVLNSEYLNHVLITHAMGPLPNVWRPDQRQASVKNLLLEESLYMGESTNNMMRDTPSPFHHRYFSNPQSDAHIQYYESSSGVRLFADRKFIHGNETTIVSYCFSGKALVQWLCDCTTLNSTGEAIDLCQLLLNQRLITAVTVSLYSEAFYNHPDAIYTLTELGGQSCKWWNIESAVPPARTEIDLPDILLVDEKPGIKKRKVNLEFILSDPGLRFLFKLHLEKESCSDNYEAYLQLKEFIHRRRSCSRLLRHAIEAEPSKRRKCKIAIESFAASNTLMAFHIYSKYFSVLSVYNLNIGFGLQQELDSIIANIERSPISPTRALTHDITDFIKTPDVDHCFDYSELDLDETGSENSDNANAGRAAVRDAQTLVVDLASKLTSEPMLDLGCKTLHANLKRVSFLSQDSSSLEESIEALTKIWRVFDKVAVAIYRMMESDLFAKFVRSPEYLNAVQALTE</sequence>
<dbReference type="InterPro" id="IPR036305">
    <property type="entry name" value="RGS_sf"/>
</dbReference>
<dbReference type="SUPFAM" id="SSF48097">
    <property type="entry name" value="Regulator of G-protein signaling, RGS"/>
    <property type="match status" value="1"/>
</dbReference>
<name>A0AAX4HCS4_9ASCO</name>
<evidence type="ECO:0000259" key="2">
    <source>
        <dbReference type="PROSITE" id="PS50132"/>
    </source>
</evidence>
<dbReference type="InterPro" id="IPR036390">
    <property type="entry name" value="WH_DNA-bd_sf"/>
</dbReference>
<keyword evidence="5" id="KW-1185">Reference proteome</keyword>
<accession>A0AAX4HCS4</accession>
<dbReference type="KEGG" id="asau:88174051"/>
<reference evidence="4 5" key="1">
    <citation type="submission" date="2023-10" db="EMBL/GenBank/DDBJ databases">
        <title>Draft Genome Sequence of Candida saopaulonensis from a very Premature Infant with Sepsis.</title>
        <authorList>
            <person name="Ning Y."/>
            <person name="Dai R."/>
            <person name="Xiao M."/>
            <person name="Xu Y."/>
            <person name="Yan Q."/>
            <person name="Zhang L."/>
        </authorList>
    </citation>
    <scope>NUCLEOTIDE SEQUENCE [LARGE SCALE GENOMIC DNA]</scope>
    <source>
        <strain evidence="4 5">19XY460</strain>
    </source>
</reference>
<dbReference type="PROSITE" id="PS50186">
    <property type="entry name" value="DEP"/>
    <property type="match status" value="1"/>
</dbReference>
<dbReference type="SUPFAM" id="SSF46785">
    <property type="entry name" value="Winged helix' DNA-binding domain"/>
    <property type="match status" value="1"/>
</dbReference>
<gene>
    <name evidence="4" type="ORF">PUMCH_002987</name>
</gene>
<dbReference type="InterPro" id="IPR016137">
    <property type="entry name" value="RGS"/>
</dbReference>
<dbReference type="InterPro" id="IPR044926">
    <property type="entry name" value="RGS_subdomain_2"/>
</dbReference>
<dbReference type="Proteomes" id="UP001338582">
    <property type="component" value="Chromosome 3"/>
</dbReference>
<protein>
    <submittedName>
        <fullName evidence="4">Uncharacterized protein</fullName>
    </submittedName>
</protein>
<dbReference type="CDD" id="cd04450">
    <property type="entry name" value="DEP_RGS7-like"/>
    <property type="match status" value="1"/>
</dbReference>
<dbReference type="Pfam" id="PF00610">
    <property type="entry name" value="DEP"/>
    <property type="match status" value="1"/>
</dbReference>
<dbReference type="PANTHER" id="PTHR10845:SF192">
    <property type="entry name" value="DOUBLE HIT, ISOFORM B"/>
    <property type="match status" value="1"/>
</dbReference>
<feature type="domain" description="DEP" evidence="3">
    <location>
        <begin position="263"/>
        <end position="325"/>
    </location>
</feature>
<dbReference type="Gene3D" id="1.10.10.10">
    <property type="entry name" value="Winged helix-like DNA-binding domain superfamily/Winged helix DNA-binding domain"/>
    <property type="match status" value="1"/>
</dbReference>
<dbReference type="InterPro" id="IPR000591">
    <property type="entry name" value="DEP_dom"/>
</dbReference>
<dbReference type="GO" id="GO:0035556">
    <property type="term" value="P:intracellular signal transduction"/>
    <property type="evidence" value="ECO:0007669"/>
    <property type="project" value="InterPro"/>
</dbReference>
<dbReference type="RefSeq" id="XP_062878044.1">
    <property type="nucleotide sequence ID" value="XM_063021974.1"/>
</dbReference>
<proteinExistence type="predicted"/>
<dbReference type="GeneID" id="88174051"/>